<comment type="caution">
    <text evidence="5">The sequence shown here is derived from an EMBL/GenBank/DDBJ whole genome shotgun (WGS) entry which is preliminary data.</text>
</comment>
<evidence type="ECO:0000256" key="3">
    <source>
        <dbReference type="ARBA" id="ARBA00023163"/>
    </source>
</evidence>
<dbReference type="Pfam" id="PF12802">
    <property type="entry name" value="MarR_2"/>
    <property type="match status" value="1"/>
</dbReference>
<keyword evidence="6" id="KW-1185">Reference proteome</keyword>
<dbReference type="InterPro" id="IPR036388">
    <property type="entry name" value="WH-like_DNA-bd_sf"/>
</dbReference>
<keyword evidence="2" id="KW-0238">DNA-binding</keyword>
<dbReference type="RefSeq" id="WP_376858634.1">
    <property type="nucleotide sequence ID" value="NZ_JBHSLA010000001.1"/>
</dbReference>
<protein>
    <submittedName>
        <fullName evidence="5">GbsR/MarR family transcriptional regulator</fullName>
    </submittedName>
</protein>
<dbReference type="InterPro" id="IPR052362">
    <property type="entry name" value="HTH-GbsR_regulator"/>
</dbReference>
<dbReference type="InterPro" id="IPR000835">
    <property type="entry name" value="HTH_MarR-typ"/>
</dbReference>
<sequence length="163" mass="18977">MEITKDSKQLIEDIGIRMEERLHISPLASRIYALLTLSASDGLTFEEIRETIEASKSSTSVNVNVLTQLGYITFYTKPGDRKRYFKVAKYYQLESLELYNQSLTREIELVEKINEYNKAQHPEKFALEESVGIITQDYLRKTQSLVQETIQSLSQFRKNEKEL</sequence>
<keyword evidence="3" id="KW-0804">Transcription</keyword>
<reference evidence="6" key="1">
    <citation type="journal article" date="2019" name="Int. J. Syst. Evol. Microbiol.">
        <title>The Global Catalogue of Microorganisms (GCM) 10K type strain sequencing project: providing services to taxonomists for standard genome sequencing and annotation.</title>
        <authorList>
            <consortium name="The Broad Institute Genomics Platform"/>
            <consortium name="The Broad Institute Genome Sequencing Center for Infectious Disease"/>
            <person name="Wu L."/>
            <person name="Ma J."/>
        </authorList>
    </citation>
    <scope>NUCLEOTIDE SEQUENCE [LARGE SCALE GENOMIC DNA]</scope>
    <source>
        <strain evidence="6">JCM 17978</strain>
    </source>
</reference>
<dbReference type="Proteomes" id="UP001596162">
    <property type="component" value="Unassembled WGS sequence"/>
</dbReference>
<name>A0ABW0C3Z3_9FLAO</name>
<dbReference type="InterPro" id="IPR036390">
    <property type="entry name" value="WH_DNA-bd_sf"/>
</dbReference>
<dbReference type="PANTHER" id="PTHR38465">
    <property type="entry name" value="HTH-TYPE TRANSCRIPTIONAL REGULATOR MJ1563-RELATED"/>
    <property type="match status" value="1"/>
</dbReference>
<dbReference type="EMBL" id="JBHSLA010000001">
    <property type="protein sequence ID" value="MFC5194476.1"/>
    <property type="molecule type" value="Genomic_DNA"/>
</dbReference>
<evidence type="ECO:0000313" key="5">
    <source>
        <dbReference type="EMBL" id="MFC5194476.1"/>
    </source>
</evidence>
<proteinExistence type="predicted"/>
<dbReference type="Gene3D" id="1.10.10.10">
    <property type="entry name" value="Winged helix-like DNA-binding domain superfamily/Winged helix DNA-binding domain"/>
    <property type="match status" value="1"/>
</dbReference>
<feature type="domain" description="HTH marR-type" evidence="4">
    <location>
        <begin position="30"/>
        <end position="83"/>
    </location>
</feature>
<evidence type="ECO:0000256" key="1">
    <source>
        <dbReference type="ARBA" id="ARBA00023015"/>
    </source>
</evidence>
<evidence type="ECO:0000313" key="6">
    <source>
        <dbReference type="Proteomes" id="UP001596162"/>
    </source>
</evidence>
<gene>
    <name evidence="5" type="ORF">ACFPH8_03950</name>
</gene>
<dbReference type="SUPFAM" id="SSF46785">
    <property type="entry name" value="Winged helix' DNA-binding domain"/>
    <property type="match status" value="1"/>
</dbReference>
<organism evidence="5 6">
    <name type="scientific">Bizionia hallyeonensis</name>
    <dbReference type="NCBI Taxonomy" id="1123757"/>
    <lineage>
        <taxon>Bacteria</taxon>
        <taxon>Pseudomonadati</taxon>
        <taxon>Bacteroidota</taxon>
        <taxon>Flavobacteriia</taxon>
        <taxon>Flavobacteriales</taxon>
        <taxon>Flavobacteriaceae</taxon>
        <taxon>Bizionia</taxon>
    </lineage>
</organism>
<accession>A0ABW0C3Z3</accession>
<dbReference type="PANTHER" id="PTHR38465:SF1">
    <property type="entry name" value="HTH-TYPE TRANSCRIPTIONAL REGULATOR MJ1563-RELATED"/>
    <property type="match status" value="1"/>
</dbReference>
<keyword evidence="1" id="KW-0805">Transcription regulation</keyword>
<evidence type="ECO:0000259" key="4">
    <source>
        <dbReference type="Pfam" id="PF12802"/>
    </source>
</evidence>
<evidence type="ECO:0000256" key="2">
    <source>
        <dbReference type="ARBA" id="ARBA00023125"/>
    </source>
</evidence>